<dbReference type="RefSeq" id="WP_310547890.1">
    <property type="nucleotide sequence ID" value="NZ_JAVKGR010000003.1"/>
</dbReference>
<proteinExistence type="predicted"/>
<organism evidence="2 3">
    <name type="scientific">Nesterenkonia aerolata</name>
    <dbReference type="NCBI Taxonomy" id="3074079"/>
    <lineage>
        <taxon>Bacteria</taxon>
        <taxon>Bacillati</taxon>
        <taxon>Actinomycetota</taxon>
        <taxon>Actinomycetes</taxon>
        <taxon>Micrococcales</taxon>
        <taxon>Micrococcaceae</taxon>
        <taxon>Nesterenkonia</taxon>
    </lineage>
</organism>
<dbReference type="Gene3D" id="3.10.310.70">
    <property type="match status" value="1"/>
</dbReference>
<sequence length="548" mass="58389">MTEDARFAADEPQAPTALAVTDGIITALGNDEEILALASADTEIIDAEGGVLTPGLIDSHMHPVWGAQLTDGIDLGGLSTVDEVREAIATAAAQLPEDAWVRGWNLDYKVFSEHGAEGGGAESGAQVSGEQIRGDLFDEAAGGLPVALVLMDLHTGVGNAAALAAAGIDGTEEFEDESLVVVDEHGRPTGELREIPAYMMLIDAAPALSQAATVDRVVEALGQTAASGVTTAGVMDGRPQTIEVLEAAEKQPTGLPVRLQIAMWHQPGDDDAAVEERIGLLGTRGARFEVSMIKMFIDGVIDSGTAWLHTPDAEGESQHPFWPSVQRYREVSRRYHQAGFQLATHSCGDAGAAAAARLYAQLGPRVTDGAPHRVEHLETLTDEDVALLAETGTVASMQPLHMQWREADGSDSWSRRLAGERADHAFRVKDIIDAGGKICLGSDWPVAQYDARIGMAWARLRRRPGDPQAPVFEPDQRLSGEEALLGYTRWAAEALGRADLGVIAVGARADLALWERDPVTTEPDDLLSTRVLLTLIDGLVSHHAEDFS</sequence>
<dbReference type="Gene3D" id="3.20.20.140">
    <property type="entry name" value="Metal-dependent hydrolases"/>
    <property type="match status" value="1"/>
</dbReference>
<dbReference type="InterPro" id="IPR033932">
    <property type="entry name" value="YtcJ-like"/>
</dbReference>
<dbReference type="InterPro" id="IPR011059">
    <property type="entry name" value="Metal-dep_hydrolase_composite"/>
</dbReference>
<dbReference type="PANTHER" id="PTHR22642:SF2">
    <property type="entry name" value="PROTEIN LONG AFTER FAR-RED 3"/>
    <property type="match status" value="1"/>
</dbReference>
<accession>A0ABU2DQX6</accession>
<dbReference type="Pfam" id="PF07969">
    <property type="entry name" value="Amidohydro_3"/>
    <property type="match status" value="1"/>
</dbReference>
<dbReference type="PANTHER" id="PTHR22642">
    <property type="entry name" value="IMIDAZOLONEPROPIONASE"/>
    <property type="match status" value="1"/>
</dbReference>
<reference evidence="2 3" key="1">
    <citation type="submission" date="2023-09" db="EMBL/GenBank/DDBJ databases">
        <title>Description of three actinobacteria isolated from air of manufacturing shop in a pharmaceutical factory.</title>
        <authorList>
            <person name="Zhang D.-F."/>
        </authorList>
    </citation>
    <scope>NUCLEOTIDE SEQUENCE [LARGE SCALE GENOMIC DNA]</scope>
    <source>
        <strain evidence="2 3">LY-0111</strain>
    </source>
</reference>
<dbReference type="Gene3D" id="2.30.40.10">
    <property type="entry name" value="Urease, subunit C, domain 1"/>
    <property type="match status" value="1"/>
</dbReference>
<dbReference type="InterPro" id="IPR013108">
    <property type="entry name" value="Amidohydro_3"/>
</dbReference>
<name>A0ABU2DQX6_9MICC</name>
<dbReference type="EC" id="3.5.-.-" evidence="2"/>
<evidence type="ECO:0000313" key="3">
    <source>
        <dbReference type="Proteomes" id="UP001251870"/>
    </source>
</evidence>
<dbReference type="EMBL" id="JAVKGR010000003">
    <property type="protein sequence ID" value="MDR8018904.1"/>
    <property type="molecule type" value="Genomic_DNA"/>
</dbReference>
<evidence type="ECO:0000313" key="2">
    <source>
        <dbReference type="EMBL" id="MDR8018904.1"/>
    </source>
</evidence>
<dbReference type="CDD" id="cd01300">
    <property type="entry name" value="YtcJ_like"/>
    <property type="match status" value="1"/>
</dbReference>
<dbReference type="Proteomes" id="UP001251870">
    <property type="component" value="Unassembled WGS sequence"/>
</dbReference>
<dbReference type="SUPFAM" id="SSF51338">
    <property type="entry name" value="Composite domain of metallo-dependent hydrolases"/>
    <property type="match status" value="1"/>
</dbReference>
<dbReference type="InterPro" id="IPR032466">
    <property type="entry name" value="Metal_Hydrolase"/>
</dbReference>
<dbReference type="SUPFAM" id="SSF51556">
    <property type="entry name" value="Metallo-dependent hydrolases"/>
    <property type="match status" value="1"/>
</dbReference>
<feature type="domain" description="Amidohydrolase 3" evidence="1">
    <location>
        <begin position="43"/>
        <end position="540"/>
    </location>
</feature>
<keyword evidence="3" id="KW-1185">Reference proteome</keyword>
<comment type="caution">
    <text evidence="2">The sequence shown here is derived from an EMBL/GenBank/DDBJ whole genome shotgun (WGS) entry which is preliminary data.</text>
</comment>
<dbReference type="GO" id="GO:0016787">
    <property type="term" value="F:hydrolase activity"/>
    <property type="evidence" value="ECO:0007669"/>
    <property type="project" value="UniProtKB-KW"/>
</dbReference>
<evidence type="ECO:0000259" key="1">
    <source>
        <dbReference type="Pfam" id="PF07969"/>
    </source>
</evidence>
<protein>
    <submittedName>
        <fullName evidence="2">Amidohydrolase</fullName>
        <ecNumber evidence="2">3.5.-.-</ecNumber>
    </submittedName>
</protein>
<keyword evidence="2" id="KW-0378">Hydrolase</keyword>
<gene>
    <name evidence="2" type="ORF">RIL96_04925</name>
</gene>